<organism evidence="2 3">
    <name type="scientific">Chitinophaga oryzae</name>
    <dbReference type="NCBI Taxonomy" id="2725414"/>
    <lineage>
        <taxon>Bacteria</taxon>
        <taxon>Pseudomonadati</taxon>
        <taxon>Bacteroidota</taxon>
        <taxon>Chitinophagia</taxon>
        <taxon>Chitinophagales</taxon>
        <taxon>Chitinophagaceae</taxon>
        <taxon>Chitinophaga</taxon>
    </lineage>
</organism>
<dbReference type="InterPro" id="IPR051218">
    <property type="entry name" value="Sec_MonoDiacylglyc_Lipase"/>
</dbReference>
<dbReference type="InterPro" id="IPR002921">
    <property type="entry name" value="Fungal_lipase-type"/>
</dbReference>
<dbReference type="PANTHER" id="PTHR45856">
    <property type="entry name" value="ALPHA/BETA-HYDROLASES SUPERFAMILY PROTEIN"/>
    <property type="match status" value="1"/>
</dbReference>
<dbReference type="InterPro" id="IPR029058">
    <property type="entry name" value="AB_hydrolase_fold"/>
</dbReference>
<dbReference type="Pfam" id="PF01764">
    <property type="entry name" value="Lipase_3"/>
    <property type="match status" value="1"/>
</dbReference>
<dbReference type="KEGG" id="coy:HF329_10940"/>
<evidence type="ECO:0000313" key="3">
    <source>
        <dbReference type="Proteomes" id="UP000502421"/>
    </source>
</evidence>
<dbReference type="CDD" id="cd00519">
    <property type="entry name" value="Lipase_3"/>
    <property type="match status" value="1"/>
</dbReference>
<feature type="domain" description="Fungal lipase-type" evidence="1">
    <location>
        <begin position="108"/>
        <end position="208"/>
    </location>
</feature>
<protein>
    <submittedName>
        <fullName evidence="2">Lipase family protein</fullName>
    </submittedName>
</protein>
<accession>A0AAE6ZHD5</accession>
<dbReference type="PANTHER" id="PTHR45856:SF24">
    <property type="entry name" value="FUNGAL LIPASE-LIKE DOMAIN-CONTAINING PROTEIN"/>
    <property type="match status" value="1"/>
</dbReference>
<dbReference type="GO" id="GO:0006629">
    <property type="term" value="P:lipid metabolic process"/>
    <property type="evidence" value="ECO:0007669"/>
    <property type="project" value="InterPro"/>
</dbReference>
<evidence type="ECO:0000259" key="1">
    <source>
        <dbReference type="Pfam" id="PF01764"/>
    </source>
</evidence>
<proteinExistence type="predicted"/>
<dbReference type="EMBL" id="CP051205">
    <property type="protein sequence ID" value="QJB31809.1"/>
    <property type="molecule type" value="Genomic_DNA"/>
</dbReference>
<evidence type="ECO:0000313" key="2">
    <source>
        <dbReference type="EMBL" id="QJB31809.1"/>
    </source>
</evidence>
<dbReference type="AlphaFoldDB" id="A0AAE6ZHD5"/>
<dbReference type="Proteomes" id="UP000502421">
    <property type="component" value="Chromosome"/>
</dbReference>
<dbReference type="RefSeq" id="WP_168804066.1">
    <property type="nucleotide sequence ID" value="NZ_CP051205.1"/>
</dbReference>
<dbReference type="Gene3D" id="3.40.50.1820">
    <property type="entry name" value="alpha/beta hydrolase"/>
    <property type="match status" value="1"/>
</dbReference>
<gene>
    <name evidence="2" type="ORF">HF329_10940</name>
</gene>
<reference evidence="3" key="1">
    <citation type="submission" date="2020-04" db="EMBL/GenBank/DDBJ databases">
        <authorList>
            <person name="Kittiwongwattana C."/>
        </authorList>
    </citation>
    <scope>NUCLEOTIDE SEQUENCE [LARGE SCALE GENOMIC DNA]</scope>
    <source>
        <strain evidence="3">1310</strain>
    </source>
</reference>
<name>A0AAE6ZHD5_9BACT</name>
<dbReference type="SUPFAM" id="SSF53474">
    <property type="entry name" value="alpha/beta-Hydrolases"/>
    <property type="match status" value="1"/>
</dbReference>
<sequence length="316" mass="34085">MINTTSAPLTDAQTCIILASMAYATMPSDVPLLMSAASQQYPGWNWEALWCAQYNGNLAFLALDETSNRVAISVRGTVMDPWDFWEDFDVFNTVPWGDGYVAQGAFDGLLNLLKATDSNGLTLFDALQFQLRSIQPPQLLVTGHSLGGALASILAMQLKDAVPPSINWAIYTFASPTVGDSNFQQLYNDTFTGPSCAYRYYNTSDLIPCAYESLASVIGDNIPVATSFIAHAILEAATKFIDDKLQNDGLSYVQVGTAVPLGPPPPAPNEKIPASSFSELRAWTAYEHSHITYLSLLGLSPVLPSPAVTTAAVLDK</sequence>